<dbReference type="InterPro" id="IPR001610">
    <property type="entry name" value="PAC"/>
</dbReference>
<dbReference type="InterPro" id="IPR032710">
    <property type="entry name" value="NTF2-like_dom_sf"/>
</dbReference>
<dbReference type="EC" id="2.7.13.3" evidence="3"/>
<evidence type="ECO:0000256" key="11">
    <source>
        <dbReference type="PROSITE-ProRule" id="PRU00169"/>
    </source>
</evidence>
<dbReference type="PROSITE" id="PS50109">
    <property type="entry name" value="HIS_KIN"/>
    <property type="match status" value="1"/>
</dbReference>
<evidence type="ECO:0000259" key="14">
    <source>
        <dbReference type="PROSITE" id="PS50112"/>
    </source>
</evidence>
<evidence type="ECO:0000256" key="2">
    <source>
        <dbReference type="ARBA" id="ARBA00006402"/>
    </source>
</evidence>
<feature type="modified residue" description="4-aspartylphosphate" evidence="11">
    <location>
        <position position="992"/>
    </location>
</feature>
<keyword evidence="7" id="KW-0418">Kinase</keyword>
<feature type="domain" description="PAS" evidence="14">
    <location>
        <begin position="284"/>
        <end position="361"/>
    </location>
</feature>
<dbReference type="Pfam" id="PF13426">
    <property type="entry name" value="PAS_9"/>
    <property type="match status" value="1"/>
</dbReference>
<reference evidence="16 17" key="1">
    <citation type="submission" date="2019-01" db="EMBL/GenBank/DDBJ databases">
        <title>PMF-metabolizing Aryl O-demethylase.</title>
        <authorList>
            <person name="Kim M."/>
        </authorList>
    </citation>
    <scope>NUCLEOTIDE SEQUENCE [LARGE SCALE GENOMIC DNA]</scope>
    <source>
        <strain evidence="16 17">PMF1</strain>
    </source>
</reference>
<name>A0A4P6M151_9FIRM</name>
<dbReference type="Gene3D" id="3.40.50.2300">
    <property type="match status" value="1"/>
</dbReference>
<dbReference type="Gene3D" id="3.30.565.10">
    <property type="entry name" value="Histidine kinase-like ATPase, C-terminal domain"/>
    <property type="match status" value="1"/>
</dbReference>
<dbReference type="SMART" id="SM00387">
    <property type="entry name" value="HATPase_c"/>
    <property type="match status" value="1"/>
</dbReference>
<dbReference type="Pfam" id="PF13474">
    <property type="entry name" value="SnoaL_3"/>
    <property type="match status" value="1"/>
</dbReference>
<feature type="domain" description="Response regulatory" evidence="13">
    <location>
        <begin position="940"/>
        <end position="1061"/>
    </location>
</feature>
<evidence type="ECO:0000259" key="15">
    <source>
        <dbReference type="PROSITE" id="PS50113"/>
    </source>
</evidence>
<dbReference type="Pfam" id="PF00072">
    <property type="entry name" value="Response_reg"/>
    <property type="match status" value="1"/>
</dbReference>
<evidence type="ECO:0000259" key="13">
    <source>
        <dbReference type="PROSITE" id="PS50110"/>
    </source>
</evidence>
<comment type="function">
    <text evidence="9">May play the central regulatory role in sporulation. It may be an element of the effector pathway responsible for the activation of sporulation genes in response to nutritional stress. Spo0A may act in concert with spo0H (a sigma factor) to control the expression of some genes that are critical to the sporulation process.</text>
</comment>
<dbReference type="InterPro" id="IPR003594">
    <property type="entry name" value="HATPase_dom"/>
</dbReference>
<evidence type="ECO:0000256" key="7">
    <source>
        <dbReference type="ARBA" id="ARBA00022777"/>
    </source>
</evidence>
<dbReference type="SMART" id="SM00448">
    <property type="entry name" value="REC"/>
    <property type="match status" value="1"/>
</dbReference>
<evidence type="ECO:0000313" key="16">
    <source>
        <dbReference type="EMBL" id="QBE97163.1"/>
    </source>
</evidence>
<dbReference type="SUPFAM" id="SSF55785">
    <property type="entry name" value="PYP-like sensor domain (PAS domain)"/>
    <property type="match status" value="3"/>
</dbReference>
<dbReference type="InterPro" id="IPR011006">
    <property type="entry name" value="CheY-like_superfamily"/>
</dbReference>
<dbReference type="InterPro" id="IPR013655">
    <property type="entry name" value="PAS_fold_3"/>
</dbReference>
<evidence type="ECO:0000256" key="10">
    <source>
        <dbReference type="ARBA" id="ARBA00074306"/>
    </source>
</evidence>
<dbReference type="InterPro" id="IPR000700">
    <property type="entry name" value="PAS-assoc_C"/>
</dbReference>
<evidence type="ECO:0000256" key="1">
    <source>
        <dbReference type="ARBA" id="ARBA00000085"/>
    </source>
</evidence>
<dbReference type="EMBL" id="CP035945">
    <property type="protein sequence ID" value="QBE97163.1"/>
    <property type="molecule type" value="Genomic_DNA"/>
</dbReference>
<dbReference type="Pfam" id="PF00512">
    <property type="entry name" value="HisKA"/>
    <property type="match status" value="1"/>
</dbReference>
<feature type="domain" description="PAC" evidence="15">
    <location>
        <begin position="232"/>
        <end position="283"/>
    </location>
</feature>
<dbReference type="PROSITE" id="PS50110">
    <property type="entry name" value="RESPONSE_REGULATORY"/>
    <property type="match status" value="1"/>
</dbReference>
<dbReference type="InterPro" id="IPR036097">
    <property type="entry name" value="HisK_dim/P_sf"/>
</dbReference>
<dbReference type="GO" id="GO:0009927">
    <property type="term" value="F:histidine phosphotransfer kinase activity"/>
    <property type="evidence" value="ECO:0007669"/>
    <property type="project" value="TreeGrafter"/>
</dbReference>
<sequence>MKNPFAESLVKAFFNAYLVERSVEKTEVYLHREIQWIGTGEQEFARDKTEAMRALREEMEMDPVPYYINYVYIESRDLGECASVLIRMQVGRREPEEEISIYLRVTAFCTREEEGWKIVSIHASVAAADQEEGSYFPDSNGRESRKEMEKQISGRSMDLIKRSIPGGMMGGYIEEGFPLYFINDQLLNYLGYTSYDEYVRDIDGKVMNCMHPQDAPNIDAVVEAALAKGEEYEVQYRMRRRDGSYLWVNDMGRKAVSDSGREICISTIRDITDEVEHRQEVERQKEWYDRLLQSVLCGIVQYKAKDDMSVEFMMANNEAMRIFGYDPEEFQAKKIWNLPALVAEEDRERVIEEFSTLKKAGDRKGYEYRLLKKNGDKCWIVGNAELLHDIDGDLVFQSVFIDIHKRKETELRNVNLKRQVEASRELLRFSLENTAFYDFYYYPEKRILINSERTCRYFRCRKEYAHMPESFIEEHVEEEFAQDYRKMFRQIYEGEKTAACVFRSRKTGIWCRSFLSAVEHGTGDGQISYIGITEDITKEKNAELDNIRLQAIYDFTMEHDYEYLSIIDAKKNQYAIRFSDKEAYPDIPLTGMYDKTLEQFAGYYVAEQDRDAWISQISLENLEQCLQKDTDLVQFIYLSDKGRYKELRICCFEGQRDMYLMTSRDVHDVMKKEEESRQVLEEALRAADRANRAKSDFLSRMSHEIRTPMNAVIGLTELCLRSEEGFDSCRTRLEQIKVSAGYLLALINDILDMSKIENGKMKITEEPFSLGVMMREISDILLMQTKEKNIHFTLRAENEEDALEGDSMHIKQILLNLLSNAVKFTPEGGSILLEAVVQPEEKGILPVRFLVKDTGTGIAREDQERIFKAFEQVEETESRQMGTGLGLSISRSLTELMGGTLSVESCPGKGAAFSFTLPLRRGTLCREDTSGYECRWEDLRVLLAEDNEINAEITAEILKMWGIRTDLAADGKQAVQCFADSRPETYGMILMDLKMPVMDGLKAARAIRHMGREDSLSVPIVAMTANTFQEDVEAAEKAGMNGFLAKPVDVKKMQDMIEKFCRASVVYGNRQEKNEEGL</sequence>
<dbReference type="CDD" id="cd00130">
    <property type="entry name" value="PAS"/>
    <property type="match status" value="2"/>
</dbReference>
<dbReference type="GO" id="GO:0005886">
    <property type="term" value="C:plasma membrane"/>
    <property type="evidence" value="ECO:0007669"/>
    <property type="project" value="TreeGrafter"/>
</dbReference>
<dbReference type="CDD" id="cd00082">
    <property type="entry name" value="HisKA"/>
    <property type="match status" value="1"/>
</dbReference>
<evidence type="ECO:0000256" key="3">
    <source>
        <dbReference type="ARBA" id="ARBA00012438"/>
    </source>
</evidence>
<evidence type="ECO:0000259" key="12">
    <source>
        <dbReference type="PROSITE" id="PS50109"/>
    </source>
</evidence>
<dbReference type="PROSITE" id="PS50113">
    <property type="entry name" value="PAC"/>
    <property type="match status" value="2"/>
</dbReference>
<keyword evidence="5 11" id="KW-0597">Phosphoprotein</keyword>
<dbReference type="SUPFAM" id="SSF54427">
    <property type="entry name" value="NTF2-like"/>
    <property type="match status" value="1"/>
</dbReference>
<dbReference type="InterPro" id="IPR005467">
    <property type="entry name" value="His_kinase_dom"/>
</dbReference>
<accession>A0A4P6M151</accession>
<evidence type="ECO:0000256" key="4">
    <source>
        <dbReference type="ARBA" id="ARBA00018672"/>
    </source>
</evidence>
<dbReference type="KEGG" id="bpro:PMF13cell1_02716"/>
<dbReference type="SUPFAM" id="SSF55874">
    <property type="entry name" value="ATPase domain of HSP90 chaperone/DNA topoisomerase II/histidine kinase"/>
    <property type="match status" value="1"/>
</dbReference>
<comment type="catalytic activity">
    <reaction evidence="1">
        <text>ATP + protein L-histidine = ADP + protein N-phospho-L-histidine.</text>
        <dbReference type="EC" id="2.7.13.3"/>
    </reaction>
</comment>
<dbReference type="NCBIfam" id="TIGR00229">
    <property type="entry name" value="sensory_box"/>
    <property type="match status" value="2"/>
</dbReference>
<dbReference type="SMART" id="SM00086">
    <property type="entry name" value="PAC"/>
    <property type="match status" value="3"/>
</dbReference>
<dbReference type="Gene3D" id="3.30.450.20">
    <property type="entry name" value="PAS domain"/>
    <property type="match status" value="3"/>
</dbReference>
<organism evidence="16 17">
    <name type="scientific">Blautia producta</name>
    <dbReference type="NCBI Taxonomy" id="33035"/>
    <lineage>
        <taxon>Bacteria</taxon>
        <taxon>Bacillati</taxon>
        <taxon>Bacillota</taxon>
        <taxon>Clostridia</taxon>
        <taxon>Lachnospirales</taxon>
        <taxon>Lachnospiraceae</taxon>
        <taxon>Blautia</taxon>
    </lineage>
</organism>
<keyword evidence="8" id="KW-0902">Two-component regulatory system</keyword>
<dbReference type="PANTHER" id="PTHR43047:SF72">
    <property type="entry name" value="OSMOSENSING HISTIDINE PROTEIN KINASE SLN1"/>
    <property type="match status" value="1"/>
</dbReference>
<evidence type="ECO:0000256" key="6">
    <source>
        <dbReference type="ARBA" id="ARBA00022679"/>
    </source>
</evidence>
<feature type="domain" description="Histidine kinase" evidence="12">
    <location>
        <begin position="700"/>
        <end position="921"/>
    </location>
</feature>
<gene>
    <name evidence="16" type="primary">rpfC_5</name>
    <name evidence="16" type="ORF">PMF13cell1_02716</name>
</gene>
<dbReference type="FunFam" id="3.30.565.10:FF:000010">
    <property type="entry name" value="Sensor histidine kinase RcsC"/>
    <property type="match status" value="1"/>
</dbReference>
<evidence type="ECO:0000256" key="9">
    <source>
        <dbReference type="ARBA" id="ARBA00024867"/>
    </source>
</evidence>
<dbReference type="InterPro" id="IPR035965">
    <property type="entry name" value="PAS-like_dom_sf"/>
</dbReference>
<keyword evidence="6 16" id="KW-0808">Transferase</keyword>
<dbReference type="SMART" id="SM00388">
    <property type="entry name" value="HisKA"/>
    <property type="match status" value="1"/>
</dbReference>
<dbReference type="Pfam" id="PF08447">
    <property type="entry name" value="PAS_3"/>
    <property type="match status" value="2"/>
</dbReference>
<evidence type="ECO:0000256" key="8">
    <source>
        <dbReference type="ARBA" id="ARBA00023012"/>
    </source>
</evidence>
<feature type="domain" description="PAC" evidence="15">
    <location>
        <begin position="364"/>
        <end position="415"/>
    </location>
</feature>
<dbReference type="Gene3D" id="1.10.287.130">
    <property type="match status" value="1"/>
</dbReference>
<dbReference type="CDD" id="cd16922">
    <property type="entry name" value="HATPase_EvgS-ArcB-TorS-like"/>
    <property type="match status" value="1"/>
</dbReference>
<dbReference type="CDD" id="cd17546">
    <property type="entry name" value="REC_hyHK_CKI1_RcsC-like"/>
    <property type="match status" value="1"/>
</dbReference>
<evidence type="ECO:0000313" key="17">
    <source>
        <dbReference type="Proteomes" id="UP000289794"/>
    </source>
</evidence>
<dbReference type="RefSeq" id="WP_130181044.1">
    <property type="nucleotide sequence ID" value="NZ_CP035945.1"/>
</dbReference>
<dbReference type="GO" id="GO:0000155">
    <property type="term" value="F:phosphorelay sensor kinase activity"/>
    <property type="evidence" value="ECO:0007669"/>
    <property type="project" value="InterPro"/>
</dbReference>
<evidence type="ECO:0000256" key="5">
    <source>
        <dbReference type="ARBA" id="ARBA00022553"/>
    </source>
</evidence>
<dbReference type="PRINTS" id="PR00344">
    <property type="entry name" value="BCTRLSENSOR"/>
</dbReference>
<dbReference type="AlphaFoldDB" id="A0A4P6M151"/>
<comment type="similarity">
    <text evidence="2">In the N-terminal section; belongs to the phytochrome family.</text>
</comment>
<dbReference type="InterPro" id="IPR003661">
    <property type="entry name" value="HisK_dim/P_dom"/>
</dbReference>
<protein>
    <recommendedName>
        <fullName evidence="10">Circadian input-output histidine kinase CikA</fullName>
        <ecNumber evidence="3">2.7.13.3</ecNumber>
    </recommendedName>
    <alternativeName>
        <fullName evidence="4">Stage 0 sporulation protein A homolog</fullName>
    </alternativeName>
</protein>
<dbReference type="InterPro" id="IPR036890">
    <property type="entry name" value="HATPase_C_sf"/>
</dbReference>
<dbReference type="Pfam" id="PF02518">
    <property type="entry name" value="HATPase_c"/>
    <property type="match status" value="1"/>
</dbReference>
<dbReference type="SUPFAM" id="SSF47384">
    <property type="entry name" value="Homodimeric domain of signal transducing histidine kinase"/>
    <property type="match status" value="1"/>
</dbReference>
<dbReference type="Gene3D" id="3.10.450.50">
    <property type="match status" value="1"/>
</dbReference>
<dbReference type="PROSITE" id="PS50112">
    <property type="entry name" value="PAS"/>
    <property type="match status" value="2"/>
</dbReference>
<dbReference type="InterPro" id="IPR000014">
    <property type="entry name" value="PAS"/>
</dbReference>
<feature type="domain" description="PAS" evidence="14">
    <location>
        <begin position="174"/>
        <end position="229"/>
    </location>
</feature>
<dbReference type="InterPro" id="IPR004358">
    <property type="entry name" value="Sig_transdc_His_kin-like_C"/>
</dbReference>
<dbReference type="InterPro" id="IPR037401">
    <property type="entry name" value="SnoaL-like"/>
</dbReference>
<dbReference type="PANTHER" id="PTHR43047">
    <property type="entry name" value="TWO-COMPONENT HISTIDINE PROTEIN KINASE"/>
    <property type="match status" value="1"/>
</dbReference>
<proteinExistence type="inferred from homology"/>
<dbReference type="Proteomes" id="UP000289794">
    <property type="component" value="Chromosome"/>
</dbReference>
<dbReference type="SUPFAM" id="SSF52172">
    <property type="entry name" value="CheY-like"/>
    <property type="match status" value="1"/>
</dbReference>
<dbReference type="InterPro" id="IPR001789">
    <property type="entry name" value="Sig_transdc_resp-reg_receiver"/>
</dbReference>